<evidence type="ECO:0000313" key="1">
    <source>
        <dbReference type="EMBL" id="MDE5417218.1"/>
    </source>
</evidence>
<organism evidence="1 2">
    <name type="scientific">Paralabilibaculum antarcticum</name>
    <dbReference type="NCBI Taxonomy" id="2912572"/>
    <lineage>
        <taxon>Bacteria</taxon>
        <taxon>Pseudomonadati</taxon>
        <taxon>Bacteroidota</taxon>
        <taxon>Bacteroidia</taxon>
        <taxon>Marinilabiliales</taxon>
        <taxon>Marinifilaceae</taxon>
        <taxon>Paralabilibaculum</taxon>
    </lineage>
</organism>
<gene>
    <name evidence="1" type="ORF">L3049_04280</name>
</gene>
<proteinExistence type="predicted"/>
<evidence type="ECO:0008006" key="3">
    <source>
        <dbReference type="Google" id="ProtNLM"/>
    </source>
</evidence>
<dbReference type="Proteomes" id="UP001528920">
    <property type="component" value="Unassembled WGS sequence"/>
</dbReference>
<dbReference type="EMBL" id="JAKJSC010000001">
    <property type="protein sequence ID" value="MDE5417218.1"/>
    <property type="molecule type" value="Genomic_DNA"/>
</dbReference>
<dbReference type="RefSeq" id="WP_275108555.1">
    <property type="nucleotide sequence ID" value="NZ_JAKJSC010000001.1"/>
</dbReference>
<name>A0ABT5VP59_9BACT</name>
<protein>
    <recommendedName>
        <fullName evidence="3">UBA domain-containing protein</fullName>
    </recommendedName>
</protein>
<accession>A0ABT5VP59</accession>
<reference evidence="1 2" key="1">
    <citation type="submission" date="2022-01" db="EMBL/GenBank/DDBJ databases">
        <title>Labilibaculum sp. nov, a marine bacterium isolated from Antarctica.</title>
        <authorList>
            <person name="Dai W."/>
        </authorList>
    </citation>
    <scope>NUCLEOTIDE SEQUENCE [LARGE SCALE GENOMIC DNA]</scope>
    <source>
        <strain evidence="1 2">DW002</strain>
    </source>
</reference>
<keyword evidence="2" id="KW-1185">Reference proteome</keyword>
<sequence length="45" mass="5071">MENLPREIAEAIKSGMEDSQLIQMANSLLEKGDQENAARVLEFCF</sequence>
<evidence type="ECO:0000313" key="2">
    <source>
        <dbReference type="Proteomes" id="UP001528920"/>
    </source>
</evidence>
<comment type="caution">
    <text evidence="1">The sequence shown here is derived from an EMBL/GenBank/DDBJ whole genome shotgun (WGS) entry which is preliminary data.</text>
</comment>